<proteinExistence type="predicted"/>
<keyword evidence="1" id="KW-0472">Membrane</keyword>
<keyword evidence="1" id="KW-1133">Transmembrane helix</keyword>
<dbReference type="AlphaFoldDB" id="A0A2P2Q5J1"/>
<evidence type="ECO:0000313" key="2">
    <source>
        <dbReference type="EMBL" id="MBX62221.1"/>
    </source>
</evidence>
<sequence length="72" mass="7862">MPVQWLVWIGKLQCLGPSQNARIVKAATEKHEFNVCPDIDDIEGQCTTASGRQVTFIWAVCFLASLSLALAA</sequence>
<organism evidence="2">
    <name type="scientific">Rhizophora mucronata</name>
    <name type="common">Asiatic mangrove</name>
    <dbReference type="NCBI Taxonomy" id="61149"/>
    <lineage>
        <taxon>Eukaryota</taxon>
        <taxon>Viridiplantae</taxon>
        <taxon>Streptophyta</taxon>
        <taxon>Embryophyta</taxon>
        <taxon>Tracheophyta</taxon>
        <taxon>Spermatophyta</taxon>
        <taxon>Magnoliopsida</taxon>
        <taxon>eudicotyledons</taxon>
        <taxon>Gunneridae</taxon>
        <taxon>Pentapetalae</taxon>
        <taxon>rosids</taxon>
        <taxon>fabids</taxon>
        <taxon>Malpighiales</taxon>
        <taxon>Rhizophoraceae</taxon>
        <taxon>Rhizophora</taxon>
    </lineage>
</organism>
<keyword evidence="1" id="KW-0812">Transmembrane</keyword>
<evidence type="ECO:0000256" key="1">
    <source>
        <dbReference type="SAM" id="Phobius"/>
    </source>
</evidence>
<dbReference type="EMBL" id="GGEC01081737">
    <property type="protein sequence ID" value="MBX62221.1"/>
    <property type="molecule type" value="Transcribed_RNA"/>
</dbReference>
<reference evidence="2" key="1">
    <citation type="submission" date="2018-02" db="EMBL/GenBank/DDBJ databases">
        <title>Rhizophora mucronata_Transcriptome.</title>
        <authorList>
            <person name="Meera S.P."/>
            <person name="Sreeshan A."/>
            <person name="Augustine A."/>
        </authorList>
    </citation>
    <scope>NUCLEOTIDE SEQUENCE</scope>
    <source>
        <tissue evidence="2">Leaf</tissue>
    </source>
</reference>
<accession>A0A2P2Q5J1</accession>
<name>A0A2P2Q5J1_RHIMU</name>
<feature type="transmembrane region" description="Helical" evidence="1">
    <location>
        <begin position="54"/>
        <end position="71"/>
    </location>
</feature>
<protein>
    <submittedName>
        <fullName evidence="2">Purple acid phosphatase</fullName>
    </submittedName>
</protein>